<evidence type="ECO:0000313" key="7">
    <source>
        <dbReference type="Proteomes" id="UP001161325"/>
    </source>
</evidence>
<evidence type="ECO:0000256" key="2">
    <source>
        <dbReference type="ARBA" id="ARBA00022692"/>
    </source>
</evidence>
<dbReference type="Pfam" id="PF13564">
    <property type="entry name" value="DoxX_2"/>
    <property type="match status" value="1"/>
</dbReference>
<evidence type="ECO:0000256" key="5">
    <source>
        <dbReference type="SAM" id="Phobius"/>
    </source>
</evidence>
<comment type="caution">
    <text evidence="6">The sequence shown here is derived from an EMBL/GenBank/DDBJ whole genome shotgun (WGS) entry which is preliminary data.</text>
</comment>
<dbReference type="Proteomes" id="UP001161325">
    <property type="component" value="Unassembled WGS sequence"/>
</dbReference>
<keyword evidence="3 5" id="KW-1133">Transmembrane helix</keyword>
<organism evidence="6 7">
    <name type="scientific">Roseisolibacter agri</name>
    <dbReference type="NCBI Taxonomy" id="2014610"/>
    <lineage>
        <taxon>Bacteria</taxon>
        <taxon>Pseudomonadati</taxon>
        <taxon>Gemmatimonadota</taxon>
        <taxon>Gemmatimonadia</taxon>
        <taxon>Gemmatimonadales</taxon>
        <taxon>Gemmatimonadaceae</taxon>
        <taxon>Roseisolibacter</taxon>
    </lineage>
</organism>
<keyword evidence="7" id="KW-1185">Reference proteome</keyword>
<evidence type="ECO:0008006" key="8">
    <source>
        <dbReference type="Google" id="ProtNLM"/>
    </source>
</evidence>
<feature type="transmembrane region" description="Helical" evidence="5">
    <location>
        <begin position="7"/>
        <end position="25"/>
    </location>
</feature>
<comment type="subcellular location">
    <subcellularLocation>
        <location evidence="1">Membrane</location>
        <topology evidence="1">Multi-pass membrane protein</topology>
    </subcellularLocation>
</comment>
<reference evidence="6" key="1">
    <citation type="submission" date="2022-08" db="EMBL/GenBank/DDBJ databases">
        <title>Draft genome sequencing of Roseisolibacter agri AW1220.</title>
        <authorList>
            <person name="Tobiishi Y."/>
            <person name="Tonouchi A."/>
        </authorList>
    </citation>
    <scope>NUCLEOTIDE SEQUENCE</scope>
    <source>
        <strain evidence="6">AW1220</strain>
    </source>
</reference>
<keyword evidence="2 5" id="KW-0812">Transmembrane</keyword>
<evidence type="ECO:0000313" key="6">
    <source>
        <dbReference type="EMBL" id="GLC23887.1"/>
    </source>
</evidence>
<feature type="transmembrane region" description="Helical" evidence="5">
    <location>
        <begin position="97"/>
        <end position="114"/>
    </location>
</feature>
<dbReference type="InterPro" id="IPR032808">
    <property type="entry name" value="DoxX"/>
</dbReference>
<dbReference type="AlphaFoldDB" id="A0AA37Q3E4"/>
<protein>
    <recommendedName>
        <fullName evidence="8">DoxX</fullName>
    </recommendedName>
</protein>
<evidence type="ECO:0000256" key="4">
    <source>
        <dbReference type="ARBA" id="ARBA00023136"/>
    </source>
</evidence>
<accession>A0AA37Q3E4</accession>
<sequence>MRRESSPDAVLIWALSIVLAAVFLLDGASKLLGLQILPVAAAAAVRGFPVGIPYLVGLLEIAGGVALLIPASATFGALALAGLMVPAALTEWMRGGGQVWLPLLILALLLVVAWRRNATSVRARGAAFAAAPHRTLYDGILAGLVGAAVIALWFLVIDTIDGRPLFTPATLGRGMLGVLAPGREDLSVGTLVSAYTVFHVAAFIVVGLLAAFVADVAEREPSILFGFLLLFAVVEVGIYVLVAILDVASPLGSHAWLPIMVGNLIAVLTMSAVFWRRRPALREQFRRSLDLEPGHADRFLTPPPAPR</sequence>
<dbReference type="RefSeq" id="WP_284348333.1">
    <property type="nucleotide sequence ID" value="NZ_BRXS01000001.1"/>
</dbReference>
<evidence type="ECO:0000256" key="3">
    <source>
        <dbReference type="ARBA" id="ARBA00022989"/>
    </source>
</evidence>
<keyword evidence="4 5" id="KW-0472">Membrane</keyword>
<gene>
    <name evidence="6" type="ORF">rosag_04000</name>
</gene>
<evidence type="ECO:0000256" key="1">
    <source>
        <dbReference type="ARBA" id="ARBA00004141"/>
    </source>
</evidence>
<feature type="transmembrane region" description="Helical" evidence="5">
    <location>
        <begin position="192"/>
        <end position="214"/>
    </location>
</feature>
<feature type="transmembrane region" description="Helical" evidence="5">
    <location>
        <begin position="256"/>
        <end position="275"/>
    </location>
</feature>
<feature type="transmembrane region" description="Helical" evidence="5">
    <location>
        <begin position="31"/>
        <end position="49"/>
    </location>
</feature>
<dbReference type="GO" id="GO:0016020">
    <property type="term" value="C:membrane"/>
    <property type="evidence" value="ECO:0007669"/>
    <property type="project" value="UniProtKB-SubCell"/>
</dbReference>
<proteinExistence type="predicted"/>
<feature type="transmembrane region" description="Helical" evidence="5">
    <location>
        <begin position="223"/>
        <end position="244"/>
    </location>
</feature>
<dbReference type="EMBL" id="BRXS01000001">
    <property type="protein sequence ID" value="GLC23887.1"/>
    <property type="molecule type" value="Genomic_DNA"/>
</dbReference>
<feature type="transmembrane region" description="Helical" evidence="5">
    <location>
        <begin position="61"/>
        <end position="85"/>
    </location>
</feature>
<name>A0AA37Q3E4_9BACT</name>
<feature type="transmembrane region" description="Helical" evidence="5">
    <location>
        <begin position="135"/>
        <end position="156"/>
    </location>
</feature>